<dbReference type="Pfam" id="PF05693">
    <property type="entry name" value="Glycogen_syn"/>
    <property type="match status" value="1"/>
</dbReference>
<protein>
    <recommendedName>
        <fullName evidence="8">Glycogen [starch] synthase</fullName>
        <ecNumber evidence="8">2.4.1.11</ecNumber>
    </recommendedName>
</protein>
<comment type="catalytic activity">
    <reaction evidence="7">
        <text>[(1-&gt;4)-alpha-D-glucosyl](n) + UDP-alpha-D-glucose = [(1-&gt;4)-alpha-D-glucosyl](n+1) + UDP + H(+)</text>
        <dbReference type="Rhea" id="RHEA:18549"/>
        <dbReference type="Rhea" id="RHEA-COMP:9584"/>
        <dbReference type="Rhea" id="RHEA-COMP:9587"/>
        <dbReference type="ChEBI" id="CHEBI:15378"/>
        <dbReference type="ChEBI" id="CHEBI:15444"/>
        <dbReference type="ChEBI" id="CHEBI:58223"/>
        <dbReference type="ChEBI" id="CHEBI:58885"/>
        <dbReference type="EC" id="2.4.1.11"/>
    </reaction>
    <physiologicalReaction direction="left-to-right" evidence="7">
        <dbReference type="Rhea" id="RHEA:18550"/>
    </physiologicalReaction>
</comment>
<dbReference type="RefSeq" id="XP_019854090.1">
    <property type="nucleotide sequence ID" value="XM_019998531.1"/>
</dbReference>
<dbReference type="AlphaFoldDB" id="A0AAN0JAK6"/>
<keyword evidence="11" id="KW-1185">Reference proteome</keyword>
<dbReference type="SUPFAM" id="SSF53756">
    <property type="entry name" value="UDP-Glycosyltransferase/glycogen phosphorylase"/>
    <property type="match status" value="2"/>
</dbReference>
<dbReference type="GO" id="GO:0005737">
    <property type="term" value="C:cytoplasm"/>
    <property type="evidence" value="ECO:0007669"/>
    <property type="project" value="TreeGrafter"/>
</dbReference>
<dbReference type="PANTHER" id="PTHR10176">
    <property type="entry name" value="GLYCOGEN SYNTHASE"/>
    <property type="match status" value="1"/>
</dbReference>
<evidence type="ECO:0000313" key="11">
    <source>
        <dbReference type="Proteomes" id="UP000007879"/>
    </source>
</evidence>
<dbReference type="EC" id="2.4.1.11" evidence="8"/>
<keyword evidence="3" id="KW-0597">Phosphoprotein</keyword>
<evidence type="ECO:0000256" key="3">
    <source>
        <dbReference type="ARBA" id="ARBA00022553"/>
    </source>
</evidence>
<feature type="compositionally biased region" description="Low complexity" evidence="9">
    <location>
        <begin position="667"/>
        <end position="682"/>
    </location>
</feature>
<comment type="similarity">
    <text evidence="2 8">Belongs to the glycosyltransferase 3 family.</text>
</comment>
<accession>A0AAN0JAK6</accession>
<feature type="region of interest" description="Disordered" evidence="9">
    <location>
        <begin position="625"/>
        <end position="682"/>
    </location>
</feature>
<dbReference type="GeneID" id="100640802"/>
<organism evidence="10 11">
    <name type="scientific">Amphimedon queenslandica</name>
    <name type="common">Sponge</name>
    <dbReference type="NCBI Taxonomy" id="400682"/>
    <lineage>
        <taxon>Eukaryota</taxon>
        <taxon>Metazoa</taxon>
        <taxon>Porifera</taxon>
        <taxon>Demospongiae</taxon>
        <taxon>Heteroscleromorpha</taxon>
        <taxon>Haplosclerida</taxon>
        <taxon>Niphatidae</taxon>
        <taxon>Amphimedon</taxon>
    </lineage>
</organism>
<dbReference type="GO" id="GO:0004373">
    <property type="term" value="F:alpha-1,4-glucan glucosyltransferase (UDP-glucose donor) activity"/>
    <property type="evidence" value="ECO:0007669"/>
    <property type="project" value="UniProtKB-EC"/>
</dbReference>
<evidence type="ECO:0000256" key="9">
    <source>
        <dbReference type="SAM" id="MobiDB-lite"/>
    </source>
</evidence>
<keyword evidence="5 8" id="KW-0808">Transferase</keyword>
<comment type="function">
    <text evidence="8">Transfers the glycosyl residue from UDP-Glc to the non-reducing end of alpha-1,4-glucan.</text>
</comment>
<evidence type="ECO:0000313" key="10">
    <source>
        <dbReference type="EnsemblMetazoa" id="XP_019854090.1"/>
    </source>
</evidence>
<feature type="compositionally biased region" description="Acidic residues" evidence="9">
    <location>
        <begin position="648"/>
        <end position="666"/>
    </location>
</feature>
<dbReference type="KEGG" id="aqu:100640802"/>
<dbReference type="InterPro" id="IPR008631">
    <property type="entry name" value="Glycogen_synth"/>
</dbReference>
<dbReference type="GO" id="GO:0005978">
    <property type="term" value="P:glycogen biosynthetic process"/>
    <property type="evidence" value="ECO:0007669"/>
    <property type="project" value="UniProtKB-KW"/>
</dbReference>
<evidence type="ECO:0000256" key="1">
    <source>
        <dbReference type="ARBA" id="ARBA00004964"/>
    </source>
</evidence>
<proteinExistence type="inferred from homology"/>
<evidence type="ECO:0000256" key="8">
    <source>
        <dbReference type="RuleBase" id="RU363104"/>
    </source>
</evidence>
<evidence type="ECO:0000256" key="5">
    <source>
        <dbReference type="ARBA" id="ARBA00022679"/>
    </source>
</evidence>
<keyword evidence="4 8" id="KW-0328">Glycosyltransferase</keyword>
<dbReference type="Gene3D" id="3.40.50.2000">
    <property type="entry name" value="Glycogen Phosphorylase B"/>
    <property type="match status" value="2"/>
</dbReference>
<sequence length="682" mass="78157">MELSKLSLEDHSLSEDKVVAEPFRFSFEIAWEVAHKVGGIHTVIRSKAPVTTAELGDQYCMIGPYHEPTVKLEVEVMEPELSVTKEVVESMKKEGVKVVYGRWLIEGYPKVILFDLGSSYWRLSQWKQEIWDLCHIGIPDNDGESQDAVVFGFLTFWFISEFVRRIPGPSPLVVAQFHEWMSGIGLLMLRLKKIPVATIFTTHATLLGRYLCAGKADFYNNLPFFNVDKEAGDRQIYHRYCLERAAATICHTFSTVSKITAEEAEHLLKRKPDVVLPNGLNVIKFSAMHEFQNLHAQSKEKIHDFVRGHFHGHYDFDLDKTLYFFIAGRYEFSNKGADLFLESLARLNHYLKVCNSDITVVAFFIFPAPTNSFNVASLKGQAITKQLRETVDSIQAQIGKKIYESTLRGHLPDPQTFLEKEDIIKLKRSMFSAQRTDLPPVVTHNVLNSDSDPVLSHIRRIQLFNRREDRVKVIFHPEFLSSTNPLFKMDYEEFVRGCHLGVFPSYYEPWGYTPAECTVMGIPSVTTNLSGFGCFISENVTDPPAYGLYIIDRRFKNVEESVQQLSQYLFEFCSQSRRQRIIQRNRTERLSELLDWEQLGKYYRMARKMALKAVHPDYFKRSGAATPVHTDKFPRPLSLPPSEPPNLSEDEEDEEDEDEDEGDDYEAASSPHHSLSSSVAST</sequence>
<evidence type="ECO:0000256" key="7">
    <source>
        <dbReference type="ARBA" id="ARBA00047345"/>
    </source>
</evidence>
<dbReference type="PANTHER" id="PTHR10176:SF3">
    <property type="entry name" value="GLYCOGEN [STARCH] SYNTHASE"/>
    <property type="match status" value="1"/>
</dbReference>
<dbReference type="FunFam" id="3.40.50.2000:FF:000028">
    <property type="entry name" value="Glycogen [starch] synthase"/>
    <property type="match status" value="1"/>
</dbReference>
<evidence type="ECO:0000256" key="4">
    <source>
        <dbReference type="ARBA" id="ARBA00022676"/>
    </source>
</evidence>
<dbReference type="EnsemblMetazoa" id="XM_019998531.1">
    <property type="protein sequence ID" value="XP_019854090.1"/>
    <property type="gene ID" value="LOC100640802"/>
</dbReference>
<evidence type="ECO:0000256" key="6">
    <source>
        <dbReference type="ARBA" id="ARBA00023056"/>
    </source>
</evidence>
<dbReference type="FunFam" id="3.40.50.2000:FF:000014">
    <property type="entry name" value="Glycogen [starch] synthase"/>
    <property type="match status" value="1"/>
</dbReference>
<reference evidence="10" key="2">
    <citation type="submission" date="2024-06" db="UniProtKB">
        <authorList>
            <consortium name="EnsemblMetazoa"/>
        </authorList>
    </citation>
    <scope>IDENTIFICATION</scope>
</reference>
<name>A0AAN0JAK6_AMPQE</name>
<reference evidence="11" key="1">
    <citation type="journal article" date="2010" name="Nature">
        <title>The Amphimedon queenslandica genome and the evolution of animal complexity.</title>
        <authorList>
            <person name="Srivastava M."/>
            <person name="Simakov O."/>
            <person name="Chapman J."/>
            <person name="Fahey B."/>
            <person name="Gauthier M.E."/>
            <person name="Mitros T."/>
            <person name="Richards G.S."/>
            <person name="Conaco C."/>
            <person name="Dacre M."/>
            <person name="Hellsten U."/>
            <person name="Larroux C."/>
            <person name="Putnam N.H."/>
            <person name="Stanke M."/>
            <person name="Adamska M."/>
            <person name="Darling A."/>
            <person name="Degnan S.M."/>
            <person name="Oakley T.H."/>
            <person name="Plachetzki D.C."/>
            <person name="Zhai Y."/>
            <person name="Adamski M."/>
            <person name="Calcino A."/>
            <person name="Cummins S.F."/>
            <person name="Goodstein D.M."/>
            <person name="Harris C."/>
            <person name="Jackson D.J."/>
            <person name="Leys S.P."/>
            <person name="Shu S."/>
            <person name="Woodcroft B.J."/>
            <person name="Vervoort M."/>
            <person name="Kosik K.S."/>
            <person name="Manning G."/>
            <person name="Degnan B.M."/>
            <person name="Rokhsar D.S."/>
        </authorList>
    </citation>
    <scope>NUCLEOTIDE SEQUENCE [LARGE SCALE GENOMIC DNA]</scope>
</reference>
<dbReference type="Proteomes" id="UP000007879">
    <property type="component" value="Unassembled WGS sequence"/>
</dbReference>
<comment type="pathway">
    <text evidence="1 8">Glycan biosynthesis; glycogen biosynthesis.</text>
</comment>
<keyword evidence="6 8" id="KW-0320">Glycogen biosynthesis</keyword>
<evidence type="ECO:0000256" key="2">
    <source>
        <dbReference type="ARBA" id="ARBA00010686"/>
    </source>
</evidence>